<organism evidence="1 2">
    <name type="scientific">Cellulomonas cellasea</name>
    <dbReference type="NCBI Taxonomy" id="43670"/>
    <lineage>
        <taxon>Bacteria</taxon>
        <taxon>Bacillati</taxon>
        <taxon>Actinomycetota</taxon>
        <taxon>Actinomycetes</taxon>
        <taxon>Micrococcales</taxon>
        <taxon>Cellulomonadaceae</taxon>
        <taxon>Cellulomonas</taxon>
    </lineage>
</organism>
<dbReference type="Proteomes" id="UP000518206">
    <property type="component" value="Unassembled WGS sequence"/>
</dbReference>
<dbReference type="RefSeq" id="WP_183298281.1">
    <property type="nucleotide sequence ID" value="NZ_JACHVX010000012.1"/>
</dbReference>
<reference evidence="1 2" key="1">
    <citation type="submission" date="2020-08" db="EMBL/GenBank/DDBJ databases">
        <title>The Agave Microbiome: Exploring the role of microbial communities in plant adaptations to desert environments.</title>
        <authorList>
            <person name="Partida-Martinez L.P."/>
        </authorList>
    </citation>
    <scope>NUCLEOTIDE SEQUENCE [LARGE SCALE GENOMIC DNA]</scope>
    <source>
        <strain evidence="1 2">RAS26</strain>
    </source>
</reference>
<reference evidence="1 2" key="2">
    <citation type="submission" date="2020-08" db="EMBL/GenBank/DDBJ databases">
        <authorList>
            <person name="Partida-Martinez L."/>
            <person name="Huntemann M."/>
            <person name="Clum A."/>
            <person name="Wang J."/>
            <person name="Palaniappan K."/>
            <person name="Ritter S."/>
            <person name="Chen I.-M."/>
            <person name="Stamatis D."/>
            <person name="Reddy T."/>
            <person name="O'Malley R."/>
            <person name="Daum C."/>
            <person name="Shapiro N."/>
            <person name="Ivanova N."/>
            <person name="Kyrpides N."/>
            <person name="Woyke T."/>
        </authorList>
    </citation>
    <scope>NUCLEOTIDE SEQUENCE [LARGE SCALE GENOMIC DNA]</scope>
    <source>
        <strain evidence="1 2">RAS26</strain>
    </source>
</reference>
<dbReference type="Pfam" id="PF13830">
    <property type="entry name" value="DUF4192"/>
    <property type="match status" value="2"/>
</dbReference>
<evidence type="ECO:0008006" key="3">
    <source>
        <dbReference type="Google" id="ProtNLM"/>
    </source>
</evidence>
<name>A0A7W4UK04_9CELL</name>
<dbReference type="InterPro" id="IPR025447">
    <property type="entry name" value="DUF4192"/>
</dbReference>
<sequence length="341" mass="35959">MHTIRVTEPRELLAFVPYQLGFQPTDSLVVMSLRGERSRVGLIARVDLAHAADAAAGLARHVLDDGATSAVVVVYTESDHGAHDAAQAAAAALTDAGLPVRSWWVTGGDYRPMLPEFPEATPPVGRPISDLQATEVAATMVAQGLRALPTRSDLDLTPASARERRRAASARALECDGGAEDRPAWRAASLRQWLDAASADTFTAADAGRLAAALDDRVVRDAVLCALVPGGRKVAEQVISGQRGSDALGEVVTSVIETPGVMPDADVFAPVVAVLTHVAAHVDSAPARTLLAFLAWWQGDGARAQVHLSAAERHDPDYRLAALLTSVLAAAMPPGWIRAHR</sequence>
<evidence type="ECO:0000313" key="2">
    <source>
        <dbReference type="Proteomes" id="UP000518206"/>
    </source>
</evidence>
<dbReference type="EMBL" id="JACHVX010000012">
    <property type="protein sequence ID" value="MBB2925572.1"/>
    <property type="molecule type" value="Genomic_DNA"/>
</dbReference>
<comment type="caution">
    <text evidence="1">The sequence shown here is derived from an EMBL/GenBank/DDBJ whole genome shotgun (WGS) entry which is preliminary data.</text>
</comment>
<protein>
    <recommendedName>
        <fullName evidence="3">DUF4192 domain-containing protein</fullName>
    </recommendedName>
</protein>
<accession>A0A7W4UK04</accession>
<evidence type="ECO:0000313" key="1">
    <source>
        <dbReference type="EMBL" id="MBB2925572.1"/>
    </source>
</evidence>
<gene>
    <name evidence="1" type="ORF">FHR80_004519</name>
</gene>
<proteinExistence type="predicted"/>
<dbReference type="AlphaFoldDB" id="A0A7W4UK04"/>